<evidence type="ECO:0000313" key="4">
    <source>
        <dbReference type="EMBL" id="MBD0415297.1"/>
    </source>
</evidence>
<evidence type="ECO:0000259" key="3">
    <source>
        <dbReference type="PROSITE" id="PS50887"/>
    </source>
</evidence>
<dbReference type="Gene3D" id="3.30.70.270">
    <property type="match status" value="1"/>
</dbReference>
<keyword evidence="5" id="KW-1185">Reference proteome</keyword>
<gene>
    <name evidence="4" type="ORF">ICI42_11580</name>
</gene>
<dbReference type="SUPFAM" id="SSF55781">
    <property type="entry name" value="GAF domain-like"/>
    <property type="match status" value="1"/>
</dbReference>
<dbReference type="InterPro" id="IPR001633">
    <property type="entry name" value="EAL_dom"/>
</dbReference>
<protein>
    <submittedName>
        <fullName evidence="4">EAL domain-containing protein</fullName>
    </submittedName>
</protein>
<dbReference type="PROSITE" id="PS50887">
    <property type="entry name" value="GGDEF"/>
    <property type="match status" value="1"/>
</dbReference>
<dbReference type="SUPFAM" id="SSF55073">
    <property type="entry name" value="Nucleotide cyclase"/>
    <property type="match status" value="1"/>
</dbReference>
<evidence type="ECO:0000259" key="2">
    <source>
        <dbReference type="PROSITE" id="PS50883"/>
    </source>
</evidence>
<evidence type="ECO:0000313" key="5">
    <source>
        <dbReference type="Proteomes" id="UP000643405"/>
    </source>
</evidence>
<proteinExistence type="predicted"/>
<sequence length="634" mass="69122">MPTTVSNERIRNILWILQNTVIRMIGAGSTLEAIAELICHQVEWLADDDVACSILALDDNRQLQTLAAPHLPVEYTQALNGTEIGNDVGACGTAAYLGKDIVTLDLSTDRRWANYSHLIALLPMKACWSSPICAGSGAVIGTFAFYFRNNRGPSGYERELVACCTQLCAIAIEYAQTRKQLLALGYVDPLTKLQNRAAFHKDLEQLCLGTAPFTLLLLDLNNLKGTNDTLSHTAGDALICAVGDRLKKLGPSLSPYRLGGDEFGVLAPKCDNDEDMAKCASIILEAVNRPVDFQGHTLSCYVTVGGVRSQPPVSAEMVSQNADFALYHGKATRRGGFVRFEAGMRTAITRRLSTIALVEEALRDGRVLPFYQPLVKLETAEIVGLEALARVRNADGSIMAAADFHEAFGEPRVAQMLTDVMLDSIAADLRVWLDRGIPFQHVGVNVTTADFHRGDLDTRIAAAFGKQNVPLKHIVLEVNEAVFMGGTGDNTVATYVENLRKKGIIVALDDFGTGYASLTHLLEFPVDLIKIDKSFVQKLRNDRGSQAIVNALIDIAEKLGMKIVAEGIDSEDQVERLLAMGCKLGQGYHYSPPAPFAIVTELLGLFSQGVKGRARTTEDENHNWPDRTEIPSRP</sequence>
<dbReference type="InterPro" id="IPR000160">
    <property type="entry name" value="GGDEF_dom"/>
</dbReference>
<dbReference type="InterPro" id="IPR043128">
    <property type="entry name" value="Rev_trsase/Diguanyl_cyclase"/>
</dbReference>
<dbReference type="InterPro" id="IPR035919">
    <property type="entry name" value="EAL_sf"/>
</dbReference>
<dbReference type="SMART" id="SM00065">
    <property type="entry name" value="GAF"/>
    <property type="match status" value="1"/>
</dbReference>
<dbReference type="SUPFAM" id="SSF141868">
    <property type="entry name" value="EAL domain-like"/>
    <property type="match status" value="1"/>
</dbReference>
<feature type="domain" description="GGDEF" evidence="3">
    <location>
        <begin position="211"/>
        <end position="342"/>
    </location>
</feature>
<dbReference type="Gene3D" id="3.20.20.450">
    <property type="entry name" value="EAL domain"/>
    <property type="match status" value="1"/>
</dbReference>
<dbReference type="RefSeq" id="WP_188164728.1">
    <property type="nucleotide sequence ID" value="NZ_JACVVX010000003.1"/>
</dbReference>
<dbReference type="PROSITE" id="PS50883">
    <property type="entry name" value="EAL"/>
    <property type="match status" value="1"/>
</dbReference>
<feature type="compositionally biased region" description="Basic and acidic residues" evidence="1">
    <location>
        <begin position="615"/>
        <end position="634"/>
    </location>
</feature>
<evidence type="ECO:0000256" key="1">
    <source>
        <dbReference type="SAM" id="MobiDB-lite"/>
    </source>
</evidence>
<dbReference type="Pfam" id="PF13185">
    <property type="entry name" value="GAF_2"/>
    <property type="match status" value="1"/>
</dbReference>
<dbReference type="InterPro" id="IPR029016">
    <property type="entry name" value="GAF-like_dom_sf"/>
</dbReference>
<dbReference type="PANTHER" id="PTHR33121:SF70">
    <property type="entry name" value="SIGNALING PROTEIN YKOW"/>
    <property type="match status" value="1"/>
</dbReference>
<dbReference type="CDD" id="cd01948">
    <property type="entry name" value="EAL"/>
    <property type="match status" value="1"/>
</dbReference>
<dbReference type="Pfam" id="PF00990">
    <property type="entry name" value="GGDEF"/>
    <property type="match status" value="1"/>
</dbReference>
<dbReference type="Proteomes" id="UP000643405">
    <property type="component" value="Unassembled WGS sequence"/>
</dbReference>
<name>A0A8J6PNK8_9HYPH</name>
<feature type="domain" description="EAL" evidence="2">
    <location>
        <begin position="351"/>
        <end position="607"/>
    </location>
</feature>
<feature type="region of interest" description="Disordered" evidence="1">
    <location>
        <begin position="613"/>
        <end position="634"/>
    </location>
</feature>
<dbReference type="CDD" id="cd01949">
    <property type="entry name" value="GGDEF"/>
    <property type="match status" value="1"/>
</dbReference>
<dbReference type="SMART" id="SM00267">
    <property type="entry name" value="GGDEF"/>
    <property type="match status" value="1"/>
</dbReference>
<dbReference type="GO" id="GO:0071111">
    <property type="term" value="F:cyclic-guanylate-specific phosphodiesterase activity"/>
    <property type="evidence" value="ECO:0007669"/>
    <property type="project" value="InterPro"/>
</dbReference>
<accession>A0A8J6PNK8</accession>
<dbReference type="InterPro" id="IPR003018">
    <property type="entry name" value="GAF"/>
</dbReference>
<dbReference type="NCBIfam" id="TIGR00254">
    <property type="entry name" value="GGDEF"/>
    <property type="match status" value="1"/>
</dbReference>
<dbReference type="InterPro" id="IPR029787">
    <property type="entry name" value="Nucleotide_cyclase"/>
</dbReference>
<organism evidence="4 5">
    <name type="scientific">Oryzicola mucosus</name>
    <dbReference type="NCBI Taxonomy" id="2767425"/>
    <lineage>
        <taxon>Bacteria</taxon>
        <taxon>Pseudomonadati</taxon>
        <taxon>Pseudomonadota</taxon>
        <taxon>Alphaproteobacteria</taxon>
        <taxon>Hyphomicrobiales</taxon>
        <taxon>Phyllobacteriaceae</taxon>
        <taxon>Oryzicola</taxon>
    </lineage>
</organism>
<dbReference type="Pfam" id="PF00563">
    <property type="entry name" value="EAL"/>
    <property type="match status" value="1"/>
</dbReference>
<dbReference type="Gene3D" id="3.30.450.40">
    <property type="match status" value="1"/>
</dbReference>
<dbReference type="InterPro" id="IPR050706">
    <property type="entry name" value="Cyclic-di-GMP_PDE-like"/>
</dbReference>
<dbReference type="SMART" id="SM00052">
    <property type="entry name" value="EAL"/>
    <property type="match status" value="1"/>
</dbReference>
<dbReference type="AlphaFoldDB" id="A0A8J6PNK8"/>
<comment type="caution">
    <text evidence="4">The sequence shown here is derived from an EMBL/GenBank/DDBJ whole genome shotgun (WGS) entry which is preliminary data.</text>
</comment>
<dbReference type="EMBL" id="JACVVX010000003">
    <property type="protein sequence ID" value="MBD0415297.1"/>
    <property type="molecule type" value="Genomic_DNA"/>
</dbReference>
<dbReference type="PANTHER" id="PTHR33121">
    <property type="entry name" value="CYCLIC DI-GMP PHOSPHODIESTERASE PDEF"/>
    <property type="match status" value="1"/>
</dbReference>
<reference evidence="4" key="1">
    <citation type="submission" date="2020-09" db="EMBL/GenBank/DDBJ databases">
        <title>Genome seq and assembly of Tianweitania sp.</title>
        <authorList>
            <person name="Chhetri G."/>
        </authorList>
    </citation>
    <scope>NUCLEOTIDE SEQUENCE</scope>
    <source>
        <strain evidence="4">Rool2</strain>
    </source>
</reference>